<evidence type="ECO:0000256" key="1">
    <source>
        <dbReference type="ARBA" id="ARBA00022450"/>
    </source>
</evidence>
<dbReference type="SUPFAM" id="SSF52777">
    <property type="entry name" value="CoA-dependent acyltransferases"/>
    <property type="match status" value="2"/>
</dbReference>
<dbReference type="PROSITE" id="PS50075">
    <property type="entry name" value="CARRIER"/>
    <property type="match status" value="1"/>
</dbReference>
<comment type="caution">
    <text evidence="4">The sequence shown here is derived from an EMBL/GenBank/DDBJ whole genome shotgun (WGS) entry which is preliminary data.</text>
</comment>
<dbReference type="InterPro" id="IPR009081">
    <property type="entry name" value="PP-bd_ACP"/>
</dbReference>
<dbReference type="PANTHER" id="PTHR45527">
    <property type="entry name" value="NONRIBOSOMAL PEPTIDE SYNTHETASE"/>
    <property type="match status" value="1"/>
</dbReference>
<dbReference type="Proteomes" id="UP001597469">
    <property type="component" value="Unassembled WGS sequence"/>
</dbReference>
<dbReference type="InterPro" id="IPR020806">
    <property type="entry name" value="PKS_PP-bd"/>
</dbReference>
<dbReference type="PROSITE" id="PS00455">
    <property type="entry name" value="AMP_BINDING"/>
    <property type="match status" value="1"/>
</dbReference>
<evidence type="ECO:0000313" key="4">
    <source>
        <dbReference type="EMBL" id="MFD2570936.1"/>
    </source>
</evidence>
<dbReference type="Pfam" id="PF00668">
    <property type="entry name" value="Condensation"/>
    <property type="match status" value="1"/>
</dbReference>
<dbReference type="SMART" id="SM00823">
    <property type="entry name" value="PKS_PP"/>
    <property type="match status" value="1"/>
</dbReference>
<dbReference type="Gene3D" id="3.40.50.980">
    <property type="match status" value="2"/>
</dbReference>
<dbReference type="InterPro" id="IPR029058">
    <property type="entry name" value="AB_hydrolase_fold"/>
</dbReference>
<dbReference type="PANTHER" id="PTHR45527:SF1">
    <property type="entry name" value="FATTY ACID SYNTHASE"/>
    <property type="match status" value="1"/>
</dbReference>
<dbReference type="CDD" id="cd05930">
    <property type="entry name" value="A_NRPS"/>
    <property type="match status" value="1"/>
</dbReference>
<dbReference type="EMBL" id="JBHULN010000005">
    <property type="protein sequence ID" value="MFD2570936.1"/>
    <property type="molecule type" value="Genomic_DNA"/>
</dbReference>
<dbReference type="Pfam" id="PF00501">
    <property type="entry name" value="AMP-binding"/>
    <property type="match status" value="1"/>
</dbReference>
<dbReference type="NCBIfam" id="TIGR01733">
    <property type="entry name" value="AA-adenyl-dom"/>
    <property type="match status" value="1"/>
</dbReference>
<dbReference type="Gene3D" id="2.30.38.10">
    <property type="entry name" value="Luciferase, Domain 3"/>
    <property type="match status" value="1"/>
</dbReference>
<name>A0ABW5M481_9BACT</name>
<dbReference type="SUPFAM" id="SSF56801">
    <property type="entry name" value="Acetyl-CoA synthetase-like"/>
    <property type="match status" value="1"/>
</dbReference>
<dbReference type="InterPro" id="IPR000873">
    <property type="entry name" value="AMP-dep_synth/lig_dom"/>
</dbReference>
<evidence type="ECO:0000256" key="2">
    <source>
        <dbReference type="ARBA" id="ARBA00022553"/>
    </source>
</evidence>
<dbReference type="Pfam" id="PF13193">
    <property type="entry name" value="AMP-binding_C"/>
    <property type="match status" value="1"/>
</dbReference>
<sequence>MVTSSTHVNFIAVDFDPFAGPDLVRLAPSTEPQTEIWTACQFGGDDANRAYNESVSLRFNGPVDKLALELALSGLVHRHEALRSAFSADGKHICVFQEMPVGLDYRDYSDKADAEKEQIVAEYVKQDALHVFDLVNGPLLKAGLIKLSDTIHHFTFTAHHLVCDGWSLGVMLQDISVLYSAYVQHKTPDLPAVLPFSQYAIDEQTFVGSREYEQIEQFWLDQYRQSVPVLEMPIDTSRPRIRTYAGNRLDFPLDDELVLAVRQMGIKAGCSFVTTLMAAFEVLLHRLTGQNDIVLGLPAAGQSATDNPGLVGHCVNLLPLRSYPSPEQRFVDFLKQRKIGLLDALEHQRLTFGRLLKKLPITRDVSRMPLVPVVFNVDIGLDNGVSFHGLQYQLISNPRAFENFELSLNASGSEKKMTLEWSYNAHLFKAKTIQGIHQKFERLLWSVVEAPEQLLGDIPLVEKPRLSPQIAPWNDTQADFPSHKSLHDLFTETARAFPDNIAVRFGKATLTYQALNEKANQLARLLVAKGVQPGDRIGLAAERSLELMVSLLAVMKTGAAYIPVDPQHPAERIEFILADASCQILLTSANFKNRISLALEEIVLEEIWPSLDQYATADLNVPTSGDDLIYVLYTSGTTGKPKGVQTKHNGVVNVLLSVQKRPGLLPADKTVTLATISFDLATVEIYLPLLTGAELVFVDNTVSRNGQALADLLRTEGISFLQTTPATLRMLWEAGWRGDKQLTVISCAEALPMDLAHKLMASCKSLWNFYGPTETTIYATGTQILPTDELITIGKPIDNTQVFIVDEQLQSLAEGQAGEICIAGVGLARGYLNQPGLTAEKFIDFVTPDGRQVKLYRSGDLGQFESGGNIRYLGRIDQQVKIRGHRIEVAEIEHNLLKQAGVKNAVVIAREDTPGDQRLVAYLVPDRYISDEEEQIKTWRTGIRRMLPEYMIPNNFVLLAELPVTANGKTDKKALPKPGSRAVAVEARSTQPQTKEEIQLASIWMDVFGLSTISIDDNFFDIGGHSLIAVQVMNRLEQQTGRRLPLSALFEYPTIRKLAALIQPDKPVKSWKSLVPIKPDGSKEPIYIIHGIGLNLLNFSSLATYMDAEQPIYGLQARGLDGTEEPLDKMESIAACYIEEVLEQNPTGPYAIAGYSFGGYVAYEMARQLTAMGKEIKMLAMFDTDARALAMHHSGLNRVMWKIGRQFPKLVWIGRSLLERPAQTIQYQRDYFKRKAVKLLQMVGLGQEPKPQAEMAHLNYIMDKHETAFQNYVLHPYDGTLDLFRATTRLYFVDDYHYLGWKEFALRGVRVHDVPGDHETIMHAPNDKALAESLQRALDNSQA</sequence>
<dbReference type="Gene3D" id="3.30.559.10">
    <property type="entry name" value="Chloramphenicol acetyltransferase-like domain"/>
    <property type="match status" value="1"/>
</dbReference>
<dbReference type="RefSeq" id="WP_381522050.1">
    <property type="nucleotide sequence ID" value="NZ_JBHULN010000005.1"/>
</dbReference>
<keyword evidence="1" id="KW-0596">Phosphopantetheine</keyword>
<dbReference type="InterPro" id="IPR036736">
    <property type="entry name" value="ACP-like_sf"/>
</dbReference>
<dbReference type="Gene3D" id="1.10.1200.10">
    <property type="entry name" value="ACP-like"/>
    <property type="match status" value="1"/>
</dbReference>
<keyword evidence="2" id="KW-0597">Phosphoprotein</keyword>
<evidence type="ECO:0000313" key="5">
    <source>
        <dbReference type="Proteomes" id="UP001597469"/>
    </source>
</evidence>
<dbReference type="Gene3D" id="3.30.559.30">
    <property type="entry name" value="Nonribosomal peptide synthetase, condensation domain"/>
    <property type="match status" value="1"/>
</dbReference>
<dbReference type="InterPro" id="IPR023213">
    <property type="entry name" value="CAT-like_dom_sf"/>
</dbReference>
<dbReference type="CDD" id="cd19531">
    <property type="entry name" value="LCL_NRPS-like"/>
    <property type="match status" value="1"/>
</dbReference>
<dbReference type="InterPro" id="IPR020845">
    <property type="entry name" value="AMP-binding_CS"/>
</dbReference>
<dbReference type="InterPro" id="IPR025110">
    <property type="entry name" value="AMP-bd_C"/>
</dbReference>
<dbReference type="Gene3D" id="3.40.50.1820">
    <property type="entry name" value="alpha/beta hydrolase"/>
    <property type="match status" value="1"/>
</dbReference>
<accession>A0ABW5M481</accession>
<proteinExistence type="predicted"/>
<dbReference type="Pfam" id="PF00975">
    <property type="entry name" value="Thioesterase"/>
    <property type="match status" value="1"/>
</dbReference>
<dbReference type="InterPro" id="IPR010071">
    <property type="entry name" value="AA_adenyl_dom"/>
</dbReference>
<dbReference type="Pfam" id="PF00550">
    <property type="entry name" value="PP-binding"/>
    <property type="match status" value="1"/>
</dbReference>
<gene>
    <name evidence="4" type="ORF">ACFSUS_09850</name>
</gene>
<dbReference type="Gene3D" id="3.30.300.30">
    <property type="match status" value="1"/>
</dbReference>
<dbReference type="InterPro" id="IPR001242">
    <property type="entry name" value="Condensation_dom"/>
</dbReference>
<dbReference type="InterPro" id="IPR045851">
    <property type="entry name" value="AMP-bd_C_sf"/>
</dbReference>
<reference evidence="5" key="1">
    <citation type="journal article" date="2019" name="Int. J. Syst. Evol. Microbiol.">
        <title>The Global Catalogue of Microorganisms (GCM) 10K type strain sequencing project: providing services to taxonomists for standard genome sequencing and annotation.</title>
        <authorList>
            <consortium name="The Broad Institute Genomics Platform"/>
            <consortium name="The Broad Institute Genome Sequencing Center for Infectious Disease"/>
            <person name="Wu L."/>
            <person name="Ma J."/>
        </authorList>
    </citation>
    <scope>NUCLEOTIDE SEQUENCE [LARGE SCALE GENOMIC DNA]</scope>
    <source>
        <strain evidence="5">KCTC 42805</strain>
    </source>
</reference>
<evidence type="ECO:0000259" key="3">
    <source>
        <dbReference type="PROSITE" id="PS50075"/>
    </source>
</evidence>
<feature type="domain" description="Carrier" evidence="3">
    <location>
        <begin position="991"/>
        <end position="1066"/>
    </location>
</feature>
<keyword evidence="5" id="KW-1185">Reference proteome</keyword>
<dbReference type="SUPFAM" id="SSF47336">
    <property type="entry name" value="ACP-like"/>
    <property type="match status" value="1"/>
</dbReference>
<dbReference type="SUPFAM" id="SSF53474">
    <property type="entry name" value="alpha/beta-Hydrolases"/>
    <property type="match status" value="1"/>
</dbReference>
<protein>
    <submittedName>
        <fullName evidence="4">Amino acid adenylation domain-containing protein</fullName>
    </submittedName>
</protein>
<dbReference type="InterPro" id="IPR001031">
    <property type="entry name" value="Thioesterase"/>
</dbReference>
<organism evidence="4 5">
    <name type="scientific">Spirosoma soli</name>
    <dbReference type="NCBI Taxonomy" id="1770529"/>
    <lineage>
        <taxon>Bacteria</taxon>
        <taxon>Pseudomonadati</taxon>
        <taxon>Bacteroidota</taxon>
        <taxon>Cytophagia</taxon>
        <taxon>Cytophagales</taxon>
        <taxon>Cytophagaceae</taxon>
        <taxon>Spirosoma</taxon>
    </lineage>
</organism>